<dbReference type="Pfam" id="PF00168">
    <property type="entry name" value="C2"/>
    <property type="match status" value="1"/>
</dbReference>
<gene>
    <name evidence="4" type="ORF">SNAT2548_LOCUS10834</name>
</gene>
<dbReference type="OrthoDB" id="417889at2759"/>
<keyword evidence="5" id="KW-1185">Reference proteome</keyword>
<dbReference type="EMBL" id="CAJNDS010000924">
    <property type="protein sequence ID" value="CAE7240937.1"/>
    <property type="molecule type" value="Genomic_DNA"/>
</dbReference>
<evidence type="ECO:0000313" key="4">
    <source>
        <dbReference type="EMBL" id="CAE7240937.1"/>
    </source>
</evidence>
<dbReference type="InterPro" id="IPR035892">
    <property type="entry name" value="C2_domain_sf"/>
</dbReference>
<name>A0A812L3T8_9DINO</name>
<evidence type="ECO:0000313" key="5">
    <source>
        <dbReference type="Proteomes" id="UP000604046"/>
    </source>
</evidence>
<dbReference type="CDD" id="cd00030">
    <property type="entry name" value="C2"/>
    <property type="match status" value="1"/>
</dbReference>
<evidence type="ECO:0000256" key="1">
    <source>
        <dbReference type="SAM" id="MobiDB-lite"/>
    </source>
</evidence>
<dbReference type="SUPFAM" id="SSF49562">
    <property type="entry name" value="C2 domain (Calcium/lipid-binding domain, CaLB)"/>
    <property type="match status" value="1"/>
</dbReference>
<feature type="compositionally biased region" description="Basic and acidic residues" evidence="1">
    <location>
        <begin position="1"/>
        <end position="18"/>
    </location>
</feature>
<reference evidence="4" key="1">
    <citation type="submission" date="2021-02" db="EMBL/GenBank/DDBJ databases">
        <authorList>
            <person name="Dougan E. K."/>
            <person name="Rhodes N."/>
            <person name="Thang M."/>
            <person name="Chan C."/>
        </authorList>
    </citation>
    <scope>NUCLEOTIDE SEQUENCE</scope>
</reference>
<evidence type="ECO:0000256" key="2">
    <source>
        <dbReference type="SAM" id="Phobius"/>
    </source>
</evidence>
<dbReference type="SMART" id="SM00239">
    <property type="entry name" value="C2"/>
    <property type="match status" value="1"/>
</dbReference>
<feature type="compositionally biased region" description="Low complexity" evidence="1">
    <location>
        <begin position="19"/>
        <end position="30"/>
    </location>
</feature>
<dbReference type="Proteomes" id="UP000604046">
    <property type="component" value="Unassembled WGS sequence"/>
</dbReference>
<feature type="region of interest" description="Disordered" evidence="1">
    <location>
        <begin position="1"/>
        <end position="30"/>
    </location>
</feature>
<dbReference type="AlphaFoldDB" id="A0A812L3T8"/>
<keyword evidence="2" id="KW-1133">Transmembrane helix</keyword>
<feature type="domain" description="C2" evidence="3">
    <location>
        <begin position="15"/>
        <end position="149"/>
    </location>
</feature>
<evidence type="ECO:0000259" key="3">
    <source>
        <dbReference type="PROSITE" id="PS50004"/>
    </source>
</evidence>
<accession>A0A812L3T8</accession>
<protein>
    <recommendedName>
        <fullName evidence="3">C2 domain-containing protein</fullName>
    </recommendedName>
</protein>
<keyword evidence="2" id="KW-0812">Transmembrane</keyword>
<dbReference type="PROSITE" id="PS50004">
    <property type="entry name" value="C2"/>
    <property type="match status" value="1"/>
</dbReference>
<sequence>MPKEGGLREPLVREEVSPRRSSAPAAPSKAPGRLRVRCLGARDVHPFQVQIFGQGATYDPYAILCIRRAVGDRYQKSRKRCTHSSQKTRHPCWREEFWFTLPTCPWEAEYVLEVTIFGAGQGRKQDEFLGYAELPLASVQSEERMVEELSLGPPMGSTGSSETEGRVRIELMWESACPKHQDAFLLFFSRSLNTVMGLRFFSIAILAIAGLLLMVAQGSRWLCSGHTFADCKEVEVPGARVAAVLGSMSAIASGITNFLGSAGFFGSSWREGAPMSLLDDVQSGYVDHQDDLAPSGWRRHAAPTLQLKVEQKHLFVWDVSVMAADICPVLRSAVQA</sequence>
<proteinExistence type="predicted"/>
<dbReference type="Gene3D" id="2.60.40.150">
    <property type="entry name" value="C2 domain"/>
    <property type="match status" value="1"/>
</dbReference>
<keyword evidence="2" id="KW-0472">Membrane</keyword>
<comment type="caution">
    <text evidence="4">The sequence shown here is derived from an EMBL/GenBank/DDBJ whole genome shotgun (WGS) entry which is preliminary data.</text>
</comment>
<dbReference type="InterPro" id="IPR000008">
    <property type="entry name" value="C2_dom"/>
</dbReference>
<organism evidence="4 5">
    <name type="scientific">Symbiodinium natans</name>
    <dbReference type="NCBI Taxonomy" id="878477"/>
    <lineage>
        <taxon>Eukaryota</taxon>
        <taxon>Sar</taxon>
        <taxon>Alveolata</taxon>
        <taxon>Dinophyceae</taxon>
        <taxon>Suessiales</taxon>
        <taxon>Symbiodiniaceae</taxon>
        <taxon>Symbiodinium</taxon>
    </lineage>
</organism>
<feature type="transmembrane region" description="Helical" evidence="2">
    <location>
        <begin position="196"/>
        <end position="216"/>
    </location>
</feature>